<comment type="subcellular location">
    <subcellularLocation>
        <location evidence="1">Nucleus</location>
    </subcellularLocation>
</comment>
<dbReference type="InterPro" id="IPR013087">
    <property type="entry name" value="Znf_C2H2_type"/>
</dbReference>
<organism evidence="8 9">
    <name type="scientific">Trichostrongylus colubriformis</name>
    <name type="common">Black scour worm</name>
    <dbReference type="NCBI Taxonomy" id="6319"/>
    <lineage>
        <taxon>Eukaryota</taxon>
        <taxon>Metazoa</taxon>
        <taxon>Ecdysozoa</taxon>
        <taxon>Nematoda</taxon>
        <taxon>Chromadorea</taxon>
        <taxon>Rhabditida</taxon>
        <taxon>Rhabditina</taxon>
        <taxon>Rhabditomorpha</taxon>
        <taxon>Strongyloidea</taxon>
        <taxon>Trichostrongylidae</taxon>
        <taxon>Trichostrongylus</taxon>
    </lineage>
</organism>
<dbReference type="GO" id="GO:0008270">
    <property type="term" value="F:zinc ion binding"/>
    <property type="evidence" value="ECO:0007669"/>
    <property type="project" value="UniProtKB-KW"/>
</dbReference>
<feature type="domain" description="C2H2-type" evidence="7">
    <location>
        <begin position="98"/>
        <end position="122"/>
    </location>
</feature>
<evidence type="ECO:0000256" key="2">
    <source>
        <dbReference type="ARBA" id="ARBA00022723"/>
    </source>
</evidence>
<dbReference type="Gene3D" id="3.30.160.60">
    <property type="entry name" value="Classic Zinc Finger"/>
    <property type="match status" value="1"/>
</dbReference>
<evidence type="ECO:0000256" key="4">
    <source>
        <dbReference type="ARBA" id="ARBA00022771"/>
    </source>
</evidence>
<keyword evidence="3" id="KW-0677">Repeat</keyword>
<accession>A0AAN8J0H1</accession>
<name>A0AAN8J0H1_TRICO</name>
<feature type="non-terminal residue" evidence="8">
    <location>
        <position position="1"/>
    </location>
</feature>
<keyword evidence="4" id="KW-0863">Zinc-finger</keyword>
<keyword evidence="6" id="KW-0539">Nucleus</keyword>
<evidence type="ECO:0000256" key="5">
    <source>
        <dbReference type="ARBA" id="ARBA00022833"/>
    </source>
</evidence>
<evidence type="ECO:0000313" key="8">
    <source>
        <dbReference type="EMBL" id="KAK5972064.1"/>
    </source>
</evidence>
<keyword evidence="5" id="KW-0862">Zinc</keyword>
<sequence>NRFSNLTNHARRHSIIKKFKCIYCDIQHNEHAKIRNHMANMHGDTTAEPIDHSWRMKKVWEFLLQKCFPNCTPNNLTNQPSVVENDSASPSNTGPVTFLCSLCGFCGDDQWWRVRWHISSQHPGMRYETNIKAIYADAMPPMPEPEIEQTGTVKNSAIIAMLSNQKQKPIEMPSGSQEDTSFEVYVSQKDEDESGLRSLLCRLCNRIIDGKGLVGVVMHAKAHYHIKQFECNRCGFGSNTRSLVRRHIYNHHRRGCSVLIEHNDENMRKAWTQVVRACFPNLSNLLEKEEGKGESNGMEVDLTL</sequence>
<keyword evidence="9" id="KW-1185">Reference proteome</keyword>
<comment type="caution">
    <text evidence="8">The sequence shown here is derived from an EMBL/GenBank/DDBJ whole genome shotgun (WGS) entry which is preliminary data.</text>
</comment>
<dbReference type="EMBL" id="WIXE01017059">
    <property type="protein sequence ID" value="KAK5972064.1"/>
    <property type="molecule type" value="Genomic_DNA"/>
</dbReference>
<evidence type="ECO:0000256" key="1">
    <source>
        <dbReference type="ARBA" id="ARBA00004123"/>
    </source>
</evidence>
<gene>
    <name evidence="8" type="ORF">GCK32_010621</name>
</gene>
<dbReference type="PANTHER" id="PTHR24406">
    <property type="entry name" value="TRANSCRIPTIONAL REPRESSOR CTCFL-RELATED"/>
    <property type="match status" value="1"/>
</dbReference>
<evidence type="ECO:0000259" key="7">
    <source>
        <dbReference type="SMART" id="SM00355"/>
    </source>
</evidence>
<dbReference type="Proteomes" id="UP001331761">
    <property type="component" value="Unassembled WGS sequence"/>
</dbReference>
<dbReference type="InterPro" id="IPR050888">
    <property type="entry name" value="ZnF_C2H2-type_TF"/>
</dbReference>
<evidence type="ECO:0000313" key="9">
    <source>
        <dbReference type="Proteomes" id="UP001331761"/>
    </source>
</evidence>
<keyword evidence="2" id="KW-0479">Metal-binding</keyword>
<dbReference type="AlphaFoldDB" id="A0AAN8J0H1"/>
<feature type="domain" description="C2H2-type" evidence="7">
    <location>
        <begin position="19"/>
        <end position="42"/>
    </location>
</feature>
<dbReference type="SMART" id="SM00355">
    <property type="entry name" value="ZnF_C2H2"/>
    <property type="match status" value="3"/>
</dbReference>
<evidence type="ECO:0000256" key="3">
    <source>
        <dbReference type="ARBA" id="ARBA00022737"/>
    </source>
</evidence>
<reference evidence="8 9" key="1">
    <citation type="submission" date="2019-10" db="EMBL/GenBank/DDBJ databases">
        <title>Assembly and Annotation for the nematode Trichostrongylus colubriformis.</title>
        <authorList>
            <person name="Martin J."/>
        </authorList>
    </citation>
    <scope>NUCLEOTIDE SEQUENCE [LARGE SCALE GENOMIC DNA]</scope>
    <source>
        <strain evidence="8">G859</strain>
        <tissue evidence="8">Whole worm</tissue>
    </source>
</reference>
<proteinExistence type="predicted"/>
<dbReference type="GO" id="GO:0005634">
    <property type="term" value="C:nucleus"/>
    <property type="evidence" value="ECO:0007669"/>
    <property type="project" value="UniProtKB-SubCell"/>
</dbReference>
<evidence type="ECO:0000256" key="6">
    <source>
        <dbReference type="ARBA" id="ARBA00023242"/>
    </source>
</evidence>
<protein>
    <recommendedName>
        <fullName evidence="7">C2H2-type domain-containing protein</fullName>
    </recommendedName>
</protein>
<feature type="domain" description="C2H2-type" evidence="7">
    <location>
        <begin position="229"/>
        <end position="251"/>
    </location>
</feature>